<dbReference type="VEuPathDB" id="FungiDB:PV10_06582"/>
<comment type="cofactor">
    <cofactor evidence="8">
        <name>a divalent metal cation</name>
        <dbReference type="ChEBI" id="CHEBI:60240"/>
    </cofactor>
</comment>
<keyword evidence="7 8" id="KW-0539">Nucleus</keyword>
<dbReference type="GO" id="GO:0017108">
    <property type="term" value="F:5'-flap endonuclease activity"/>
    <property type="evidence" value="ECO:0007669"/>
    <property type="project" value="InterPro"/>
</dbReference>
<evidence type="ECO:0000256" key="1">
    <source>
        <dbReference type="ARBA" id="ARBA00022722"/>
    </source>
</evidence>
<organism evidence="11 12">
    <name type="scientific">Exophiala mesophila</name>
    <name type="common">Black yeast-like fungus</name>
    <dbReference type="NCBI Taxonomy" id="212818"/>
    <lineage>
        <taxon>Eukaryota</taxon>
        <taxon>Fungi</taxon>
        <taxon>Dikarya</taxon>
        <taxon>Ascomycota</taxon>
        <taxon>Pezizomycotina</taxon>
        <taxon>Eurotiomycetes</taxon>
        <taxon>Chaetothyriomycetidae</taxon>
        <taxon>Chaetothyriales</taxon>
        <taxon>Herpotrichiellaceae</taxon>
        <taxon>Exophiala</taxon>
    </lineage>
</organism>
<dbReference type="PANTHER" id="PTHR20208:SF10">
    <property type="entry name" value="STRUCTURE-SPECIFIC ENDONUCLEASE SUBUNIT SLX1"/>
    <property type="match status" value="1"/>
</dbReference>
<dbReference type="HAMAP" id="MF_03100">
    <property type="entry name" value="Endonuc_su_Slx1"/>
    <property type="match status" value="1"/>
</dbReference>
<keyword evidence="4 8" id="KW-0378">Hydrolase</keyword>
<dbReference type="GO" id="GO:0033557">
    <property type="term" value="C:Slx1-Slx4 complex"/>
    <property type="evidence" value="ECO:0007669"/>
    <property type="project" value="UniProtKB-UniRule"/>
</dbReference>
<keyword evidence="3 8" id="KW-0227">DNA damage</keyword>
<name>A0A0D1ZBP7_EXOME</name>
<dbReference type="Pfam" id="PF21202">
    <property type="entry name" value="SLX1_C"/>
    <property type="match status" value="1"/>
</dbReference>
<dbReference type="Proteomes" id="UP000054302">
    <property type="component" value="Unassembled WGS sequence"/>
</dbReference>
<protein>
    <recommendedName>
        <fullName evidence="10">GIY-YIG domain-containing protein</fullName>
    </recommendedName>
</protein>
<keyword evidence="5 8" id="KW-0233">DNA recombination</keyword>
<comment type="similarity">
    <text evidence="8">Belongs to the SLX1 family.</text>
</comment>
<proteinExistence type="inferred from homology"/>
<dbReference type="GO" id="GO:0000724">
    <property type="term" value="P:double-strand break repair via homologous recombination"/>
    <property type="evidence" value="ECO:0007669"/>
    <property type="project" value="TreeGrafter"/>
</dbReference>
<feature type="compositionally biased region" description="Polar residues" evidence="9">
    <location>
        <begin position="380"/>
        <end position="391"/>
    </location>
</feature>
<comment type="subunit">
    <text evidence="8">Forms a heterodimer with SLX4.</text>
</comment>
<dbReference type="CDD" id="cd10455">
    <property type="entry name" value="GIY-YIG_SLX1"/>
    <property type="match status" value="1"/>
</dbReference>
<feature type="domain" description="GIY-YIG" evidence="10">
    <location>
        <begin position="8"/>
        <end position="90"/>
    </location>
</feature>
<evidence type="ECO:0000256" key="3">
    <source>
        <dbReference type="ARBA" id="ARBA00022763"/>
    </source>
</evidence>
<dbReference type="InterPro" id="IPR048749">
    <property type="entry name" value="SLX1_C"/>
</dbReference>
<dbReference type="OrthoDB" id="24645at2759"/>
<feature type="compositionally biased region" description="Basic residues" evidence="9">
    <location>
        <begin position="103"/>
        <end position="116"/>
    </location>
</feature>
<dbReference type="InterPro" id="IPR013083">
    <property type="entry name" value="Znf_RING/FYVE/PHD"/>
</dbReference>
<comment type="function">
    <text evidence="8">Catalytic subunit of the SLX1-SLX4 structure-specific endonuclease that resolves DNA secondary structures generated during DNA repair and recombination. Has endonuclease activity towards branched DNA substrates, introducing single-strand cuts in duplex DNA close to junctions with ss-DNA.</text>
</comment>
<dbReference type="PROSITE" id="PS50164">
    <property type="entry name" value="GIY_YIG"/>
    <property type="match status" value="1"/>
</dbReference>
<keyword evidence="2 8" id="KW-0255">Endonuclease</keyword>
<reference evidence="11 12" key="1">
    <citation type="submission" date="2015-01" db="EMBL/GenBank/DDBJ databases">
        <title>The Genome Sequence of Exophiala mesophila CBS40295.</title>
        <authorList>
            <consortium name="The Broad Institute Genomics Platform"/>
            <person name="Cuomo C."/>
            <person name="de Hoog S."/>
            <person name="Gorbushina A."/>
            <person name="Stielow B."/>
            <person name="Teixiera M."/>
            <person name="Abouelleil A."/>
            <person name="Chapman S.B."/>
            <person name="Priest M."/>
            <person name="Young S.K."/>
            <person name="Wortman J."/>
            <person name="Nusbaum C."/>
            <person name="Birren B."/>
        </authorList>
    </citation>
    <scope>NUCLEOTIDE SEQUENCE [LARGE SCALE GENOMIC DNA]</scope>
    <source>
        <strain evidence="11 12">CBS 40295</strain>
    </source>
</reference>
<evidence type="ECO:0000256" key="9">
    <source>
        <dbReference type="SAM" id="MobiDB-lite"/>
    </source>
</evidence>
<comment type="subcellular location">
    <subcellularLocation>
        <location evidence="8">Nucleus</location>
    </subcellularLocation>
</comment>
<keyword evidence="1 8" id="KW-0540">Nuclease</keyword>
<dbReference type="EMBL" id="KN847523">
    <property type="protein sequence ID" value="KIV92117.1"/>
    <property type="molecule type" value="Genomic_DNA"/>
</dbReference>
<evidence type="ECO:0000256" key="2">
    <source>
        <dbReference type="ARBA" id="ARBA00022759"/>
    </source>
</evidence>
<keyword evidence="6 8" id="KW-0234">DNA repair</keyword>
<evidence type="ECO:0000256" key="8">
    <source>
        <dbReference type="HAMAP-Rule" id="MF_03100"/>
    </source>
</evidence>
<feature type="region of interest" description="Disordered" evidence="9">
    <location>
        <begin position="100"/>
        <end position="120"/>
    </location>
</feature>
<dbReference type="InterPro" id="IPR027520">
    <property type="entry name" value="Slx1"/>
</dbReference>
<feature type="compositionally biased region" description="Acidic residues" evidence="9">
    <location>
        <begin position="335"/>
        <end position="362"/>
    </location>
</feature>
<keyword evidence="12" id="KW-1185">Reference proteome</keyword>
<evidence type="ECO:0000256" key="4">
    <source>
        <dbReference type="ARBA" id="ARBA00022801"/>
    </source>
</evidence>
<dbReference type="GeneID" id="27324427"/>
<dbReference type="GO" id="GO:0008821">
    <property type="term" value="F:crossover junction DNA endonuclease activity"/>
    <property type="evidence" value="ECO:0007669"/>
    <property type="project" value="TreeGrafter"/>
</dbReference>
<dbReference type="STRING" id="212818.A0A0D1ZBP7"/>
<dbReference type="Gene3D" id="3.30.40.10">
    <property type="entry name" value="Zinc/RING finger domain, C3HC4 (zinc finger)"/>
    <property type="match status" value="1"/>
</dbReference>
<dbReference type="FunFam" id="3.40.1440.10:FF:000006">
    <property type="entry name" value="Structure-specific endonuclease subunit SLX1"/>
    <property type="match status" value="1"/>
</dbReference>
<dbReference type="RefSeq" id="XP_016223691.1">
    <property type="nucleotide sequence ID" value="XM_016371398.1"/>
</dbReference>
<accession>A0A0D1ZBP7</accession>
<dbReference type="InterPro" id="IPR000305">
    <property type="entry name" value="GIY-YIG_endonuc"/>
</dbReference>
<dbReference type="InterPro" id="IPR035901">
    <property type="entry name" value="GIY-YIG_endonuc_sf"/>
</dbReference>
<sequence>MDVKPIPAFYCCYLLRSTVRHSSLYIGSSPDPARRLAQHNGRVQGGAVRTSRASLRPWEMACIVAGFPSNIAALQFEWAWHNAHLTRHITPTDRISFATTRLKTTKSGKTSRRPGRPRTSQIDRLSNLHLLLRVPYFSRWPLHVRFFNKDVYRAWVTWCGRVDTQIRSGINVIFDPVQSDTALAEGEEEFTSAQPARKKRKADLIGKGGVEGVDPTYSRLGHVLQKTQLLLDEDHRFKCSTCATGLDPQKDLFILCPNNACQNVNHVTCLADRSLAGAESNTMVPQEVACPSCRTNHSWLELMQQVTVKTRGVKEVAKLLKKKGKSQIATAAEILETEDEDEDDEGEDEMDGEAIDMQDVIDQDVVRSDDDHDNDRDSVTSMDSEFTQSRRNLARGSRL</sequence>
<dbReference type="Gene3D" id="3.40.1440.10">
    <property type="entry name" value="GIY-YIG endonuclease"/>
    <property type="match status" value="1"/>
</dbReference>
<feature type="region of interest" description="Disordered" evidence="9">
    <location>
        <begin position="333"/>
        <end position="399"/>
    </location>
</feature>
<dbReference type="Pfam" id="PF01541">
    <property type="entry name" value="GIY-YIG"/>
    <property type="match status" value="1"/>
</dbReference>
<evidence type="ECO:0000256" key="6">
    <source>
        <dbReference type="ARBA" id="ARBA00023204"/>
    </source>
</evidence>
<evidence type="ECO:0000313" key="12">
    <source>
        <dbReference type="Proteomes" id="UP000054302"/>
    </source>
</evidence>
<feature type="compositionally biased region" description="Basic and acidic residues" evidence="9">
    <location>
        <begin position="364"/>
        <end position="378"/>
    </location>
</feature>
<dbReference type="AlphaFoldDB" id="A0A0D1ZBP7"/>
<dbReference type="InterPro" id="IPR050381">
    <property type="entry name" value="SLX1_endonuclease"/>
</dbReference>
<evidence type="ECO:0000313" key="11">
    <source>
        <dbReference type="EMBL" id="KIV92117.1"/>
    </source>
</evidence>
<comment type="caution">
    <text evidence="8">Lacks conserved residue(s) required for the propagation of feature annotation.</text>
</comment>
<evidence type="ECO:0000259" key="10">
    <source>
        <dbReference type="PROSITE" id="PS50164"/>
    </source>
</evidence>
<dbReference type="OMA" id="HNRGCDF"/>
<evidence type="ECO:0000256" key="5">
    <source>
        <dbReference type="ARBA" id="ARBA00023172"/>
    </source>
</evidence>
<evidence type="ECO:0000256" key="7">
    <source>
        <dbReference type="ARBA" id="ARBA00023242"/>
    </source>
</evidence>
<dbReference type="HOGENOM" id="CLU_030739_1_0_1"/>
<dbReference type="PANTHER" id="PTHR20208">
    <property type="entry name" value="STRUCTURE-SPECIFIC ENDONUCLEASE SUBUNIT SLX1"/>
    <property type="match status" value="1"/>
</dbReference>
<gene>
    <name evidence="11" type="ORF">PV10_06582</name>
</gene>